<name>A0A8H5WVJ3_FUSCI</name>
<evidence type="ECO:0000313" key="2">
    <source>
        <dbReference type="EMBL" id="KAF5671853.1"/>
    </source>
</evidence>
<organism evidence="2 3">
    <name type="scientific">Fusarium circinatum</name>
    <name type="common">Pitch canker fungus</name>
    <name type="synonym">Gibberella circinata</name>
    <dbReference type="NCBI Taxonomy" id="48490"/>
    <lineage>
        <taxon>Eukaryota</taxon>
        <taxon>Fungi</taxon>
        <taxon>Dikarya</taxon>
        <taxon>Ascomycota</taxon>
        <taxon>Pezizomycotina</taxon>
        <taxon>Sordariomycetes</taxon>
        <taxon>Hypocreomycetidae</taxon>
        <taxon>Hypocreales</taxon>
        <taxon>Nectriaceae</taxon>
        <taxon>Fusarium</taxon>
        <taxon>Fusarium fujikuroi species complex</taxon>
    </lineage>
</organism>
<comment type="caution">
    <text evidence="2">The sequence shown here is derived from an EMBL/GenBank/DDBJ whole genome shotgun (WGS) entry which is preliminary data.</text>
</comment>
<feature type="compositionally biased region" description="Polar residues" evidence="1">
    <location>
        <begin position="1"/>
        <end position="10"/>
    </location>
</feature>
<dbReference type="EMBL" id="JAAQPE010000285">
    <property type="protein sequence ID" value="KAF5671853.1"/>
    <property type="molecule type" value="Genomic_DNA"/>
</dbReference>
<accession>A0A8H5WVJ3</accession>
<evidence type="ECO:0000256" key="1">
    <source>
        <dbReference type="SAM" id="MobiDB-lite"/>
    </source>
</evidence>
<gene>
    <name evidence="2" type="ORF">FCIRC_8598</name>
</gene>
<dbReference type="Proteomes" id="UP000572754">
    <property type="component" value="Unassembled WGS sequence"/>
</dbReference>
<reference evidence="3" key="1">
    <citation type="journal article" date="2020" name="BMC Genomics">
        <title>Correction to: Identification and distribution of gene clusters required for synthesis of sphingolipid metabolism inhibitors in diverse species of the filamentous fungus Fusarium.</title>
        <authorList>
            <person name="Kim H.S."/>
            <person name="Lohmar J.M."/>
            <person name="Busman M."/>
            <person name="Brown D.W."/>
            <person name="Naumann T.A."/>
            <person name="Divon H.H."/>
            <person name="Lysoe E."/>
            <person name="Uhlig S."/>
            <person name="Proctor R.H."/>
        </authorList>
    </citation>
    <scope>NUCLEOTIDE SEQUENCE [LARGE SCALE GENOMIC DNA]</scope>
    <source>
        <strain evidence="3">NRRL 25331</strain>
    </source>
</reference>
<evidence type="ECO:0000313" key="3">
    <source>
        <dbReference type="Proteomes" id="UP000572754"/>
    </source>
</evidence>
<feature type="region of interest" description="Disordered" evidence="1">
    <location>
        <begin position="1"/>
        <end position="98"/>
    </location>
</feature>
<reference evidence="2 3" key="2">
    <citation type="submission" date="2020-05" db="EMBL/GenBank/DDBJ databases">
        <title>Identification and distribution of gene clusters putatively required for synthesis of sphingolipid metabolism inhibitors in phylogenetically diverse species of the filamentous fungus Fusarium.</title>
        <authorList>
            <person name="Kim H.-S."/>
            <person name="Busman M."/>
            <person name="Brown D.W."/>
            <person name="Divon H."/>
            <person name="Uhlig S."/>
            <person name="Proctor R.H."/>
        </authorList>
    </citation>
    <scope>NUCLEOTIDE SEQUENCE [LARGE SCALE GENOMIC DNA]</scope>
    <source>
        <strain evidence="2 3">NRRL 25331</strain>
    </source>
</reference>
<keyword evidence="3" id="KW-1185">Reference proteome</keyword>
<proteinExistence type="predicted"/>
<protein>
    <submittedName>
        <fullName evidence="2">Uncharacterized protein</fullName>
    </submittedName>
</protein>
<dbReference type="AlphaFoldDB" id="A0A8H5WVJ3"/>
<sequence length="279" mass="30275">MASNSDNPSLRSLPPLWMAGSHDRTSRLRLQRPQQGQRHIAISEQPTGETATQDDLDQCAGSNGSDGDDHGDMSGIDMSGLVPQYGSPDDGGDRDDATDGLVEIMDQLDIDAVDQDVPNIDRILFSPGFDELEFRAAADYNDAESVNIDLGLPGIDLGEFDMDFKSEDGEFELHEDQQSTAQALGGMLAPDIPGSRRASAPANEDQSVLVHHTPKSAPELSDFELALGLMAHITGTNNRDWSIFREVLQIPLKPGETRPDVTMAELPRALTTLKCHVID</sequence>